<evidence type="ECO:0000313" key="6">
    <source>
        <dbReference type="RefSeq" id="XP_005350281.1"/>
    </source>
</evidence>
<dbReference type="PANTHER" id="PTHR33589:SF1">
    <property type="entry name" value="ZYMOGEN GRANULE PROTEIN 16 HOMOLOG B"/>
    <property type="match status" value="1"/>
</dbReference>
<proteinExistence type="predicted"/>
<evidence type="ECO:0000256" key="3">
    <source>
        <dbReference type="SAM" id="SignalP"/>
    </source>
</evidence>
<evidence type="ECO:0000259" key="4">
    <source>
        <dbReference type="PROSITE" id="PS51752"/>
    </source>
</evidence>
<name>A0ABM0KPI0_MICOH</name>
<dbReference type="Gene3D" id="2.100.10.30">
    <property type="entry name" value="Jacalin-like lectin domain"/>
    <property type="match status" value="1"/>
</dbReference>
<evidence type="ECO:0000313" key="5">
    <source>
        <dbReference type="Proteomes" id="UP000694915"/>
    </source>
</evidence>
<dbReference type="PANTHER" id="PTHR33589">
    <property type="entry name" value="OS11G0524900 PROTEIN"/>
    <property type="match status" value="1"/>
</dbReference>
<protein>
    <submittedName>
        <fullName evidence="6 7">Zymogen granule protein 16 homolog B-like</fullName>
    </submittedName>
</protein>
<keyword evidence="1 3" id="KW-0732">Signal</keyword>
<dbReference type="InterPro" id="IPR001229">
    <property type="entry name" value="Jacalin-like_lectin_dom"/>
</dbReference>
<keyword evidence="2" id="KW-0430">Lectin</keyword>
<feature type="signal peptide" evidence="3">
    <location>
        <begin position="1"/>
        <end position="22"/>
    </location>
</feature>
<organism evidence="5 6">
    <name type="scientific">Microtus ochrogaster</name>
    <name type="common">Prairie vole</name>
    <dbReference type="NCBI Taxonomy" id="79684"/>
    <lineage>
        <taxon>Eukaryota</taxon>
        <taxon>Metazoa</taxon>
        <taxon>Chordata</taxon>
        <taxon>Craniata</taxon>
        <taxon>Vertebrata</taxon>
        <taxon>Euteleostomi</taxon>
        <taxon>Mammalia</taxon>
        <taxon>Eutheria</taxon>
        <taxon>Euarchontoglires</taxon>
        <taxon>Glires</taxon>
        <taxon>Rodentia</taxon>
        <taxon>Myomorpha</taxon>
        <taxon>Muroidea</taxon>
        <taxon>Cricetidae</taxon>
        <taxon>Arvicolinae</taxon>
        <taxon>Microtus</taxon>
    </lineage>
</organism>
<dbReference type="SMART" id="SM00915">
    <property type="entry name" value="Jacalin"/>
    <property type="match status" value="1"/>
</dbReference>
<dbReference type="Proteomes" id="UP000694915">
    <property type="component" value="Chromosome 7"/>
</dbReference>
<dbReference type="Pfam" id="PF01419">
    <property type="entry name" value="Jacalin"/>
    <property type="match status" value="1"/>
</dbReference>
<dbReference type="RefSeq" id="XP_013202480.1">
    <property type="nucleotide sequence ID" value="XM_013347026.1"/>
</dbReference>
<evidence type="ECO:0000313" key="7">
    <source>
        <dbReference type="RefSeq" id="XP_013202480.1"/>
    </source>
</evidence>
<dbReference type="RefSeq" id="XP_005350281.1">
    <property type="nucleotide sequence ID" value="XM_005350224.2"/>
</dbReference>
<feature type="domain" description="Jacalin-type lectin" evidence="4">
    <location>
        <begin position="20"/>
        <end position="157"/>
    </location>
</feature>
<gene>
    <name evidence="6" type="primary">LOC101979841</name>
    <name evidence="7" type="synonym">LOC101979555</name>
</gene>
<dbReference type="GeneID" id="101979555"/>
<keyword evidence="5" id="KW-1185">Reference proteome</keyword>
<dbReference type="GeneID" id="101979841"/>
<dbReference type="PROSITE" id="PS51752">
    <property type="entry name" value="JACALIN_LECTIN"/>
    <property type="match status" value="1"/>
</dbReference>
<evidence type="ECO:0000256" key="2">
    <source>
        <dbReference type="ARBA" id="ARBA00022734"/>
    </source>
</evidence>
<reference evidence="6 7" key="1">
    <citation type="submission" date="2025-05" db="UniProtKB">
        <authorList>
            <consortium name="RefSeq"/>
        </authorList>
    </citation>
    <scope>IDENTIFICATION</scope>
</reference>
<dbReference type="InterPro" id="IPR036404">
    <property type="entry name" value="Jacalin-like_lectin_dom_sf"/>
</dbReference>
<evidence type="ECO:0000256" key="1">
    <source>
        <dbReference type="ARBA" id="ARBA00022729"/>
    </source>
</evidence>
<accession>A0ABM0KPI0</accession>
<feature type="chain" id="PRO_5045021165" evidence="3">
    <location>
        <begin position="23"/>
        <end position="164"/>
    </location>
</feature>
<dbReference type="InterPro" id="IPR052321">
    <property type="entry name" value="PolyBind_ProtTraffic"/>
</dbReference>
<dbReference type="SUPFAM" id="SSF51101">
    <property type="entry name" value="Mannose-binding lectins"/>
    <property type="match status" value="1"/>
</dbReference>
<sequence>MFQPEAMLLLVILAMLGTPAFSADDYHGKTTGTPFCTSTPEGKNLTGVRMYVRNSVIMGVQVEHDHNWGDVSGYAEGTPVVLTLSEDEHVLWAFGTYRIYIQQIVLYTSRPRDQYFGSLKADNEFSDHPQNADHVLKGFCGFYVRGGLRAIKFVWGSKSGTCTE</sequence>